<keyword evidence="2" id="KW-1185">Reference proteome</keyword>
<organism evidence="1 2">
    <name type="scientific">Cryptosporangium japonicum</name>
    <dbReference type="NCBI Taxonomy" id="80872"/>
    <lineage>
        <taxon>Bacteria</taxon>
        <taxon>Bacillati</taxon>
        <taxon>Actinomycetota</taxon>
        <taxon>Actinomycetes</taxon>
        <taxon>Cryptosporangiales</taxon>
        <taxon>Cryptosporangiaceae</taxon>
        <taxon>Cryptosporangium</taxon>
    </lineage>
</organism>
<dbReference type="Proteomes" id="UP001500967">
    <property type="component" value="Unassembled WGS sequence"/>
</dbReference>
<proteinExistence type="predicted"/>
<gene>
    <name evidence="1" type="ORF">GCM10009539_22520</name>
</gene>
<dbReference type="EMBL" id="BAAAGX010000009">
    <property type="protein sequence ID" value="GAA0236719.1"/>
    <property type="molecule type" value="Genomic_DNA"/>
</dbReference>
<accession>A0ABP3DQW5</accession>
<name>A0ABP3DQW5_9ACTN</name>
<sequence>MTSSDGVSPACTLPTAERPPRIAEFDDLFTTARRVERLAPTRARVVLAETGGVRARTEDLTARETACCSFFTFTITPAGPADLWLDVEVPAAQVAVLDGLLTRATA</sequence>
<evidence type="ECO:0000313" key="2">
    <source>
        <dbReference type="Proteomes" id="UP001500967"/>
    </source>
</evidence>
<protein>
    <submittedName>
        <fullName evidence="1">Uncharacterized protein</fullName>
    </submittedName>
</protein>
<reference evidence="2" key="1">
    <citation type="journal article" date="2019" name="Int. J. Syst. Evol. Microbiol.">
        <title>The Global Catalogue of Microorganisms (GCM) 10K type strain sequencing project: providing services to taxonomists for standard genome sequencing and annotation.</title>
        <authorList>
            <consortium name="The Broad Institute Genomics Platform"/>
            <consortium name="The Broad Institute Genome Sequencing Center for Infectious Disease"/>
            <person name="Wu L."/>
            <person name="Ma J."/>
        </authorList>
    </citation>
    <scope>NUCLEOTIDE SEQUENCE [LARGE SCALE GENOMIC DNA]</scope>
    <source>
        <strain evidence="2">JCM 10425</strain>
    </source>
</reference>
<evidence type="ECO:0000313" key="1">
    <source>
        <dbReference type="EMBL" id="GAA0236719.1"/>
    </source>
</evidence>
<dbReference type="RefSeq" id="WP_344648722.1">
    <property type="nucleotide sequence ID" value="NZ_BAAAGX010000009.1"/>
</dbReference>
<comment type="caution">
    <text evidence="1">The sequence shown here is derived from an EMBL/GenBank/DDBJ whole genome shotgun (WGS) entry which is preliminary data.</text>
</comment>